<sequence>MLIQNESKLQSLIINESSSQLKEGGTYHATVKEKLPNNEALVQIKGQEMKVKVDGALPNTGKVLLQVTDMKQEIPVVKATTNQVNANQPQNVKPQQAVLSDGVRQAVQLLQDNHIPITKETINNIKTYMEKGPGTPEQKLETIAQMAGKKLEFTPSQIKAAHESLHGKPFGHVLEDIASELNQDYKNQIRQQDSIQGKVAEVLAKLEQLVKDPAKSAIIQQLAKALQQGESPQNVARELLSKLAVELKNNPQLAKIVSNVLQATVEVRVPTSSLATTDMSESIIQQAAKQIKTVPNLTNVIQFLKDSIGQDEWTGAQKEILQAAIGKAEQFQSAGRELAARQELATALTQLETQQPQQAQTQEAETTYRFNSEILAAVPVESRDLIVTTISKKLSQAALDFKAVQRDIRNALQTTESLMKQAPLQARPPLETAIKQLDNAILKSDFMLYTDMGTEKKLLQASSQLHDARKLLAKGEFAKASEIVHQVKTTVEKLMFQPSDVRMKHYVSKEMLQLEQPSLGRQLAHVVEEPLQALRQEPTARHALEYMRSLGLSYDSDIAHRLVAGESAKADADTTLKNLLLKLAQTEGNNQTSQKAEQALQNMTGQQLMSKSDSTGLQTMLFSLPIVLQDQVENVKVFLKSNNSGQKIDWENCSLYFLLETKKMGDVGIMLTAVDRTLSLTLKNDQHGFKERMLPLAEKAKGRLEEIGYKIGALQFTTLTEAVEQEKKAEPVKQPSISERGYDFSV</sequence>
<accession>A0A2X4WG37</accession>
<reference evidence="2 3" key="1">
    <citation type="submission" date="2018-06" db="EMBL/GenBank/DDBJ databases">
        <authorList>
            <consortium name="Pathogen Informatics"/>
            <person name="Doyle S."/>
        </authorList>
    </citation>
    <scope>NUCLEOTIDE SEQUENCE [LARGE SCALE GENOMIC DNA]</scope>
    <source>
        <strain evidence="2 3">NCTC4824</strain>
    </source>
</reference>
<dbReference type="KEGG" id="blen:NCTC4824_03548"/>
<gene>
    <name evidence="2" type="ORF">NCTC4824_03548</name>
</gene>
<protein>
    <recommendedName>
        <fullName evidence="4">Flagellar hook-length control protein-like C-terminal domain-containing protein</fullName>
    </recommendedName>
</protein>
<dbReference type="EMBL" id="LS483476">
    <property type="protein sequence ID" value="SQI62013.1"/>
    <property type="molecule type" value="Genomic_DNA"/>
</dbReference>
<evidence type="ECO:0000313" key="2">
    <source>
        <dbReference type="EMBL" id="SQI62013.1"/>
    </source>
</evidence>
<dbReference type="AlphaFoldDB" id="A0A2X4WG37"/>
<name>A0A2X4WG37_LEDLE</name>
<dbReference type="RefSeq" id="WP_066141523.1">
    <property type="nucleotide sequence ID" value="NZ_CBCSGM010000003.1"/>
</dbReference>
<keyword evidence="3" id="KW-1185">Reference proteome</keyword>
<dbReference type="Proteomes" id="UP000249134">
    <property type="component" value="Chromosome 1"/>
</dbReference>
<evidence type="ECO:0008006" key="4">
    <source>
        <dbReference type="Google" id="ProtNLM"/>
    </source>
</evidence>
<proteinExistence type="predicted"/>
<dbReference type="STRING" id="1348624.GCA_001591545_02234"/>
<organism evidence="2 3">
    <name type="scientific">Lederbergia lenta</name>
    <name type="common">Bacillus lentus</name>
    <dbReference type="NCBI Taxonomy" id="1467"/>
    <lineage>
        <taxon>Bacteria</taxon>
        <taxon>Bacillati</taxon>
        <taxon>Bacillota</taxon>
        <taxon>Bacilli</taxon>
        <taxon>Bacillales</taxon>
        <taxon>Bacillaceae</taxon>
        <taxon>Lederbergia</taxon>
    </lineage>
</organism>
<evidence type="ECO:0000313" key="3">
    <source>
        <dbReference type="Proteomes" id="UP000249134"/>
    </source>
</evidence>
<feature type="region of interest" description="Disordered" evidence="1">
    <location>
        <begin position="727"/>
        <end position="746"/>
    </location>
</feature>
<evidence type="ECO:0000256" key="1">
    <source>
        <dbReference type="SAM" id="MobiDB-lite"/>
    </source>
</evidence>